<gene>
    <name evidence="1" type="ORF">ACFOWS_07715</name>
</gene>
<accession>A0ABV8PLC9</accession>
<dbReference type="EMBL" id="JBHSCL010000004">
    <property type="protein sequence ID" value="MFC4220015.1"/>
    <property type="molecule type" value="Genomic_DNA"/>
</dbReference>
<evidence type="ECO:0000313" key="2">
    <source>
        <dbReference type="Proteomes" id="UP001595841"/>
    </source>
</evidence>
<dbReference type="RefSeq" id="WP_379763350.1">
    <property type="nucleotide sequence ID" value="NZ_JBHSCL010000004.1"/>
</dbReference>
<dbReference type="Proteomes" id="UP001595841">
    <property type="component" value="Unassembled WGS sequence"/>
</dbReference>
<evidence type="ECO:0008006" key="3">
    <source>
        <dbReference type="Google" id="ProtNLM"/>
    </source>
</evidence>
<proteinExistence type="predicted"/>
<protein>
    <recommendedName>
        <fullName evidence="3">Lipoprotein</fullName>
    </recommendedName>
</protein>
<sequence>MKSIIRILLLISIVTTYSCTEKARKKERNVPILTNQIDDDSCLERRDVEIITKKILSTDDLQLYLKPLKEKGLGVQILRNEFLTDALNVTINGQKVVFIDSLKSTERVFKLTFPKIDCEAKKVSFAIWYEFEHADITGNAINQNNEWNVEVVGHGIVD</sequence>
<dbReference type="PROSITE" id="PS51257">
    <property type="entry name" value="PROKAR_LIPOPROTEIN"/>
    <property type="match status" value="1"/>
</dbReference>
<name>A0ABV8PLC9_9FLAO</name>
<evidence type="ECO:0000313" key="1">
    <source>
        <dbReference type="EMBL" id="MFC4220015.1"/>
    </source>
</evidence>
<organism evidence="1 2">
    <name type="scientific">Flagellimonas marina</name>
    <dbReference type="NCBI Taxonomy" id="1775168"/>
    <lineage>
        <taxon>Bacteria</taxon>
        <taxon>Pseudomonadati</taxon>
        <taxon>Bacteroidota</taxon>
        <taxon>Flavobacteriia</taxon>
        <taxon>Flavobacteriales</taxon>
        <taxon>Flavobacteriaceae</taxon>
        <taxon>Flagellimonas</taxon>
    </lineage>
</organism>
<reference evidence="2" key="1">
    <citation type="journal article" date="2019" name="Int. J. Syst. Evol. Microbiol.">
        <title>The Global Catalogue of Microorganisms (GCM) 10K type strain sequencing project: providing services to taxonomists for standard genome sequencing and annotation.</title>
        <authorList>
            <consortium name="The Broad Institute Genomics Platform"/>
            <consortium name="The Broad Institute Genome Sequencing Center for Infectious Disease"/>
            <person name="Wu L."/>
            <person name="Ma J."/>
        </authorList>
    </citation>
    <scope>NUCLEOTIDE SEQUENCE [LARGE SCALE GENOMIC DNA]</scope>
    <source>
        <strain evidence="2">CGMCC 1.15774</strain>
    </source>
</reference>
<keyword evidence="2" id="KW-1185">Reference proteome</keyword>
<comment type="caution">
    <text evidence="1">The sequence shown here is derived from an EMBL/GenBank/DDBJ whole genome shotgun (WGS) entry which is preliminary data.</text>
</comment>